<feature type="compositionally biased region" description="Acidic residues" evidence="2">
    <location>
        <begin position="759"/>
        <end position="770"/>
    </location>
</feature>
<keyword evidence="4" id="KW-1185">Reference proteome</keyword>
<evidence type="ECO:0000313" key="4">
    <source>
        <dbReference type="Proteomes" id="UP000053831"/>
    </source>
</evidence>
<name>A0A0M8N6U1_ESCWE</name>
<dbReference type="InterPro" id="IPR022190">
    <property type="entry name" value="DUF3716"/>
</dbReference>
<feature type="compositionally biased region" description="Basic and acidic residues" evidence="2">
    <location>
        <begin position="383"/>
        <end position="399"/>
    </location>
</feature>
<feature type="compositionally biased region" description="Low complexity" evidence="2">
    <location>
        <begin position="440"/>
        <end position="451"/>
    </location>
</feature>
<organism evidence="3 4">
    <name type="scientific">Escovopsis weberi</name>
    <dbReference type="NCBI Taxonomy" id="150374"/>
    <lineage>
        <taxon>Eukaryota</taxon>
        <taxon>Fungi</taxon>
        <taxon>Dikarya</taxon>
        <taxon>Ascomycota</taxon>
        <taxon>Pezizomycotina</taxon>
        <taxon>Sordariomycetes</taxon>
        <taxon>Hypocreomycetidae</taxon>
        <taxon>Hypocreales</taxon>
        <taxon>Hypocreaceae</taxon>
        <taxon>Escovopsis</taxon>
    </lineage>
</organism>
<feature type="compositionally biased region" description="Polar residues" evidence="2">
    <location>
        <begin position="357"/>
        <end position="371"/>
    </location>
</feature>
<dbReference type="STRING" id="150374.A0A0M8N6U1"/>
<feature type="compositionally biased region" description="Basic residues" evidence="2">
    <location>
        <begin position="140"/>
        <end position="154"/>
    </location>
</feature>
<evidence type="ECO:0000256" key="1">
    <source>
        <dbReference type="SAM" id="Coils"/>
    </source>
</evidence>
<feature type="compositionally biased region" description="Polar residues" evidence="2">
    <location>
        <begin position="773"/>
        <end position="782"/>
    </location>
</feature>
<feature type="region of interest" description="Disordered" evidence="2">
    <location>
        <begin position="703"/>
        <end position="782"/>
    </location>
</feature>
<gene>
    <name evidence="3" type="ORF">ESCO_004513</name>
</gene>
<feature type="region of interest" description="Disordered" evidence="2">
    <location>
        <begin position="344"/>
        <end position="371"/>
    </location>
</feature>
<comment type="caution">
    <text evidence="3">The sequence shown here is derived from an EMBL/GenBank/DDBJ whole genome shotgun (WGS) entry which is preliminary data.</text>
</comment>
<dbReference type="EMBL" id="LGSR01000013">
    <property type="protein sequence ID" value="KOS21180.1"/>
    <property type="molecule type" value="Genomic_DNA"/>
</dbReference>
<dbReference type="AlphaFoldDB" id="A0A0M8N6U1"/>
<evidence type="ECO:0000313" key="3">
    <source>
        <dbReference type="EMBL" id="KOS21180.1"/>
    </source>
</evidence>
<reference evidence="3 4" key="1">
    <citation type="submission" date="2015-07" db="EMBL/GenBank/DDBJ databases">
        <title>The genome of the fungus Escovopsis weberi, a specialized disease agent of ant agriculture.</title>
        <authorList>
            <person name="de Man T.J."/>
            <person name="Stajich J.E."/>
            <person name="Kubicek C.P."/>
            <person name="Chenthamara K."/>
            <person name="Atanasova L."/>
            <person name="Druzhinina I.S."/>
            <person name="Birnbaum S."/>
            <person name="Barribeau S.M."/>
            <person name="Teiling C."/>
            <person name="Suen G."/>
            <person name="Currie C."/>
            <person name="Gerardo N.M."/>
        </authorList>
    </citation>
    <scope>NUCLEOTIDE SEQUENCE [LARGE SCALE GENOMIC DNA]</scope>
</reference>
<sequence length="938" mass="107100">MEDNEQVWDEAERNFWIRFRRQGELESAELQAAYEKAVEEVKIEAKTLEAKRLQAVRARDGLRQQLKAAEQELSQIDARCDQNADMMKDLEDDFRENEEDRLERRESVKRQMTRWFLRKRGHQVPSDTEDENDRPDRLMKKMPVKRAVGKRPRKVSPQPSPERPAKRSRGGTTAEDLDDDSGNEANEIRERRSLKPTRVSRQKPAEKESALEPETETAWAVPVGEALTVIKDADGNVIGPLKRIETWNQWHEVLQQLPIKRSVSVRRRRRFGRADLESIYKRMEKKGLKWLACMIQATGEIRDEPCAGCKRGLGPFTDCIFIRDELFPKCGNCQWGRQGCYDATDSEDDDVEDQSQPNENQSAGEQAQIVNSANLNITTLGVRKEHDQESDEKSDKENDNQSDEEGDREREPEGKRERQKSLEQRREPGPERGSEQERGQAMLPAQPAQAQVTETDADIDTASHPLTSSPLTSLADDMSSPQWPLFEGTDDVNLTPITRENLVLKHNGTVYTFPEIVDGVPVEKIDEDHPYWDPTWQDVKSSIQRSLDRWVEKLEESKKLRESGGEIAQSQRWNTGRQVNRGLKILDFLDKGEISPYQLLGKRFTVSGKGSITAYDTLFRLCETLSELEKFRLDVRPLEWMRHRLYEIWLEQGKSINLCKVIRHFYNDPKLAALRADAGFKNIGRPSGTGKADCPGAVAGLPLMDSPCRQPERRKSPDTPLVTPLAKRPRLSLEIPSPSKTPTHIIEPSVENAAHDDIEPSEDDKTEDDGGSPSDTDTYSGGTINKDDFRVYQVKSRLYTSSPKVTQYLHWLRGKGQFEHQVLTCVKPVHWGYLKHPIDFGIDIKDITGVSFNPDAMLVELALSENSRRVFKKDGLPQGNIMVAFKRVSTLKRFVICLRDLSVPATNLPEQVIRERWASMKSEQLPDTDAEASDEFRN</sequence>
<evidence type="ECO:0000256" key="2">
    <source>
        <dbReference type="SAM" id="MobiDB-lite"/>
    </source>
</evidence>
<feature type="coiled-coil region" evidence="1">
    <location>
        <begin position="20"/>
        <end position="79"/>
    </location>
</feature>
<dbReference type="OrthoDB" id="4800057at2759"/>
<feature type="compositionally biased region" description="Basic and acidic residues" evidence="2">
    <location>
        <begin position="407"/>
        <end position="438"/>
    </location>
</feature>
<proteinExistence type="predicted"/>
<feature type="compositionally biased region" description="Acidic residues" evidence="2">
    <location>
        <begin position="344"/>
        <end position="353"/>
    </location>
</feature>
<dbReference type="Pfam" id="PF12511">
    <property type="entry name" value="DUF3716"/>
    <property type="match status" value="1"/>
</dbReference>
<feature type="region of interest" description="Disordered" evidence="2">
    <location>
        <begin position="119"/>
        <end position="217"/>
    </location>
</feature>
<dbReference type="Proteomes" id="UP000053831">
    <property type="component" value="Unassembled WGS sequence"/>
</dbReference>
<feature type="region of interest" description="Disordered" evidence="2">
    <location>
        <begin position="383"/>
        <end position="455"/>
    </location>
</feature>
<keyword evidence="1" id="KW-0175">Coiled coil</keyword>
<protein>
    <submittedName>
        <fullName evidence="3">Uncharacterized protein</fullName>
    </submittedName>
</protein>
<accession>A0A0M8N6U1</accession>